<dbReference type="Proteomes" id="UP001500503">
    <property type="component" value="Unassembled WGS sequence"/>
</dbReference>
<dbReference type="RefSeq" id="WP_329251647.1">
    <property type="nucleotide sequence ID" value="NZ_BAABHF010000044.1"/>
</dbReference>
<name>A0ABP8QRK3_9ACTN</name>
<accession>A0ABP8QRK3</accession>
<dbReference type="EMBL" id="BAABHF010000044">
    <property type="protein sequence ID" value="GAA4509608.1"/>
    <property type="molecule type" value="Genomic_DNA"/>
</dbReference>
<reference evidence="2" key="1">
    <citation type="journal article" date="2019" name="Int. J. Syst. Evol. Microbiol.">
        <title>The Global Catalogue of Microorganisms (GCM) 10K type strain sequencing project: providing services to taxonomists for standard genome sequencing and annotation.</title>
        <authorList>
            <consortium name="The Broad Institute Genomics Platform"/>
            <consortium name="The Broad Institute Genome Sequencing Center for Infectious Disease"/>
            <person name="Wu L."/>
            <person name="Ma J."/>
        </authorList>
    </citation>
    <scope>NUCLEOTIDE SEQUENCE [LARGE SCALE GENOMIC DNA]</scope>
    <source>
        <strain evidence="2">JCM 17933</strain>
    </source>
</reference>
<organism evidence="1 2">
    <name type="scientific">Actinoallomurus oryzae</name>
    <dbReference type="NCBI Taxonomy" id="502180"/>
    <lineage>
        <taxon>Bacteria</taxon>
        <taxon>Bacillati</taxon>
        <taxon>Actinomycetota</taxon>
        <taxon>Actinomycetes</taxon>
        <taxon>Streptosporangiales</taxon>
        <taxon>Thermomonosporaceae</taxon>
        <taxon>Actinoallomurus</taxon>
    </lineage>
</organism>
<keyword evidence="2" id="KW-1185">Reference proteome</keyword>
<gene>
    <name evidence="1" type="ORF">GCM10023191_071000</name>
</gene>
<sequence>MTNQQVSEGDVFQPGQVVPVSGIYECDSDCGHQWSTDVKGHRFPPLQDGCSGHGWKLVSKTPSGAAGD</sequence>
<protein>
    <submittedName>
        <fullName evidence="1">Uncharacterized protein</fullName>
    </submittedName>
</protein>
<evidence type="ECO:0000313" key="1">
    <source>
        <dbReference type="EMBL" id="GAA4509608.1"/>
    </source>
</evidence>
<comment type="caution">
    <text evidence="1">The sequence shown here is derived from an EMBL/GenBank/DDBJ whole genome shotgun (WGS) entry which is preliminary data.</text>
</comment>
<proteinExistence type="predicted"/>
<evidence type="ECO:0000313" key="2">
    <source>
        <dbReference type="Proteomes" id="UP001500503"/>
    </source>
</evidence>